<dbReference type="RefSeq" id="WP_023179580.1">
    <property type="nucleotide sequence ID" value="NZ_WNJQ01000015.1"/>
</dbReference>
<dbReference type="Pfam" id="PF01478">
    <property type="entry name" value="Peptidase_A24"/>
    <property type="match status" value="1"/>
</dbReference>
<dbReference type="InterPro" id="IPR036280">
    <property type="entry name" value="Multihaem_cyt_sf"/>
</dbReference>
<dbReference type="PANTHER" id="PTHR30487">
    <property type="entry name" value="TYPE 4 PREPILIN-LIKE PROTEINS LEADER PEPTIDE-PROCESSING ENZYME"/>
    <property type="match status" value="1"/>
</dbReference>
<dbReference type="InterPro" id="IPR010627">
    <property type="entry name" value="Prepilin_pept_A24_N"/>
</dbReference>
<evidence type="ECO:0000256" key="2">
    <source>
        <dbReference type="ARBA" id="ARBA00005801"/>
    </source>
</evidence>
<evidence type="ECO:0000256" key="5">
    <source>
        <dbReference type="ARBA" id="ARBA00022989"/>
    </source>
</evidence>
<organism evidence="10 11">
    <name type="scientific">Carnobacterium inhibens</name>
    <dbReference type="NCBI Taxonomy" id="147709"/>
    <lineage>
        <taxon>Bacteria</taxon>
        <taxon>Bacillati</taxon>
        <taxon>Bacillota</taxon>
        <taxon>Bacilli</taxon>
        <taxon>Lactobacillales</taxon>
        <taxon>Carnobacteriaceae</taxon>
        <taxon>Carnobacterium</taxon>
    </lineage>
</organism>
<evidence type="ECO:0000313" key="11">
    <source>
        <dbReference type="Proteomes" id="UP000638836"/>
    </source>
</evidence>
<dbReference type="InterPro" id="IPR000045">
    <property type="entry name" value="Prepilin_IV_endopep_pep"/>
</dbReference>
<dbReference type="InterPro" id="IPR050882">
    <property type="entry name" value="Prepilin_peptidase/N-MTase"/>
</dbReference>
<feature type="transmembrane region" description="Helical" evidence="7">
    <location>
        <begin position="6"/>
        <end position="28"/>
    </location>
</feature>
<feature type="transmembrane region" description="Helical" evidence="7">
    <location>
        <begin position="75"/>
        <end position="96"/>
    </location>
</feature>
<proteinExistence type="inferred from homology"/>
<dbReference type="EMBL" id="WNJQ01000015">
    <property type="protein sequence ID" value="MBC9826266.1"/>
    <property type="molecule type" value="Genomic_DNA"/>
</dbReference>
<name>A0ABR7TH72_9LACT</name>
<reference evidence="10 11" key="1">
    <citation type="journal article" date="2020" name="Microorganisms">
        <title>New Insight into Antimicrobial Compounds from Food and Marine-Sourced Carnobacterium Species through Phenotype and Genome Analyses.</title>
        <authorList>
            <person name="Begrem S."/>
            <person name="Ivaniuk F."/>
            <person name="Gigout-Chevalier F."/>
            <person name="Kolypczuk L."/>
            <person name="Bonnetot S."/>
            <person name="Leroi F."/>
            <person name="Grovel O."/>
            <person name="Delbarre-Ladrat C."/>
            <person name="Passerini D."/>
        </authorList>
    </citation>
    <scope>NUCLEOTIDE SEQUENCE [LARGE SCALE GENOMIC DNA]</scope>
    <source>
        <strain evidence="10 11">MIP2551</strain>
    </source>
</reference>
<evidence type="ECO:0000256" key="7">
    <source>
        <dbReference type="SAM" id="Phobius"/>
    </source>
</evidence>
<dbReference type="Proteomes" id="UP000638836">
    <property type="component" value="Unassembled WGS sequence"/>
</dbReference>
<keyword evidence="6 7" id="KW-0472">Membrane</keyword>
<dbReference type="PANTHER" id="PTHR30487:SF0">
    <property type="entry name" value="PREPILIN LEADER PEPTIDASE_N-METHYLTRANSFERASE-RELATED"/>
    <property type="match status" value="1"/>
</dbReference>
<comment type="similarity">
    <text evidence="2">Belongs to the peptidase A24 family.</text>
</comment>
<evidence type="ECO:0000256" key="4">
    <source>
        <dbReference type="ARBA" id="ARBA00022692"/>
    </source>
</evidence>
<accession>A0ABR7TH72</accession>
<evidence type="ECO:0000259" key="9">
    <source>
        <dbReference type="Pfam" id="PF06750"/>
    </source>
</evidence>
<evidence type="ECO:0000313" key="10">
    <source>
        <dbReference type="EMBL" id="MBC9826266.1"/>
    </source>
</evidence>
<comment type="subcellular location">
    <subcellularLocation>
        <location evidence="1">Cell membrane</location>
        <topology evidence="1">Multi-pass membrane protein</topology>
    </subcellularLocation>
</comment>
<feature type="transmembrane region" description="Helical" evidence="7">
    <location>
        <begin position="179"/>
        <end position="206"/>
    </location>
</feature>
<evidence type="ECO:0000256" key="1">
    <source>
        <dbReference type="ARBA" id="ARBA00004651"/>
    </source>
</evidence>
<evidence type="ECO:0000259" key="8">
    <source>
        <dbReference type="Pfam" id="PF01478"/>
    </source>
</evidence>
<keyword evidence="11" id="KW-1185">Reference proteome</keyword>
<sequence>MLTSVFILLIWLTGCCLGSFLMVVGLRVPIHQSIVLPRSYCPNCHQTLHFFELLPVVSYLFQKGRCRNCHQPISILHLLTESLMGFMFLFIFYTYYLNPIEGLFLIGLASFSLVFTISDIYYQLLPDYLMSLFLLWVIAGQFFLHSQQFYTYLLCGLGFFIFFYLLYQFYPIGGGDVKLLGIIGLLLGYPLTLTAIMIACFSALLIHLPLVLSKKITFRHHIPFAPFIFFGTFSAYFLQEILSDWWLVLS</sequence>
<gene>
    <name evidence="10" type="ORF">GLO26_10770</name>
</gene>
<feature type="transmembrane region" description="Helical" evidence="7">
    <location>
        <begin position="218"/>
        <end position="238"/>
    </location>
</feature>
<feature type="transmembrane region" description="Helical" evidence="7">
    <location>
        <begin position="128"/>
        <end position="144"/>
    </location>
</feature>
<keyword evidence="4 7" id="KW-0812">Transmembrane</keyword>
<keyword evidence="5 7" id="KW-1133">Transmembrane helix</keyword>
<dbReference type="SUPFAM" id="SSF48695">
    <property type="entry name" value="Multiheme cytochromes"/>
    <property type="match status" value="1"/>
</dbReference>
<feature type="domain" description="Prepilin peptidase A24 N-terminal" evidence="9">
    <location>
        <begin position="12"/>
        <end position="94"/>
    </location>
</feature>
<evidence type="ECO:0000256" key="3">
    <source>
        <dbReference type="ARBA" id="ARBA00022475"/>
    </source>
</evidence>
<evidence type="ECO:0000256" key="6">
    <source>
        <dbReference type="ARBA" id="ARBA00023136"/>
    </source>
</evidence>
<feature type="domain" description="Prepilin type IV endopeptidase peptidase" evidence="8">
    <location>
        <begin position="108"/>
        <end position="206"/>
    </location>
</feature>
<dbReference type="Pfam" id="PF06750">
    <property type="entry name" value="A24_N_bact"/>
    <property type="match status" value="1"/>
</dbReference>
<dbReference type="Gene3D" id="1.20.120.1220">
    <property type="match status" value="1"/>
</dbReference>
<protein>
    <submittedName>
        <fullName evidence="10">Prepilin peptidase</fullName>
    </submittedName>
</protein>
<feature type="transmembrane region" description="Helical" evidence="7">
    <location>
        <begin position="150"/>
        <end position="167"/>
    </location>
</feature>
<keyword evidence="3" id="KW-1003">Cell membrane</keyword>
<comment type="caution">
    <text evidence="10">The sequence shown here is derived from an EMBL/GenBank/DDBJ whole genome shotgun (WGS) entry which is preliminary data.</text>
</comment>